<comment type="caution">
    <text evidence="1">The sequence shown here is derived from an EMBL/GenBank/DDBJ whole genome shotgun (WGS) entry which is preliminary data.</text>
</comment>
<gene>
    <name evidence="1" type="ORF">KIL84_017239</name>
</gene>
<name>A0A9D4AYG9_9SAUR</name>
<dbReference type="Proteomes" id="UP000827986">
    <property type="component" value="Unassembled WGS sequence"/>
</dbReference>
<accession>A0A9D4AYG9</accession>
<reference evidence="1" key="1">
    <citation type="submission" date="2021-09" db="EMBL/GenBank/DDBJ databases">
        <title>The genome of Mauremys mutica provides insights into the evolution of semi-aquatic lifestyle.</title>
        <authorList>
            <person name="Gong S."/>
            <person name="Gao Y."/>
        </authorList>
    </citation>
    <scope>NUCLEOTIDE SEQUENCE</scope>
    <source>
        <strain evidence="1">MM-2020</strain>
        <tissue evidence="1">Muscle</tissue>
    </source>
</reference>
<protein>
    <submittedName>
        <fullName evidence="1">Uncharacterized protein</fullName>
    </submittedName>
</protein>
<dbReference type="EMBL" id="JAHDVG010000482">
    <property type="protein sequence ID" value="KAH1173400.1"/>
    <property type="molecule type" value="Genomic_DNA"/>
</dbReference>
<sequence>MQGFLQREVFRRPENPPAPICKTRKLRLAGADVTPVGRFQVTFHSEEMSKLNVQVTSPEDGLCIKRGQAL</sequence>
<keyword evidence="2" id="KW-1185">Reference proteome</keyword>
<evidence type="ECO:0000313" key="2">
    <source>
        <dbReference type="Proteomes" id="UP000827986"/>
    </source>
</evidence>
<proteinExistence type="predicted"/>
<dbReference type="AlphaFoldDB" id="A0A9D4AYG9"/>
<evidence type="ECO:0000313" key="1">
    <source>
        <dbReference type="EMBL" id="KAH1173400.1"/>
    </source>
</evidence>
<organism evidence="1 2">
    <name type="scientific">Mauremys mutica</name>
    <name type="common">yellowpond turtle</name>
    <dbReference type="NCBI Taxonomy" id="74926"/>
    <lineage>
        <taxon>Eukaryota</taxon>
        <taxon>Metazoa</taxon>
        <taxon>Chordata</taxon>
        <taxon>Craniata</taxon>
        <taxon>Vertebrata</taxon>
        <taxon>Euteleostomi</taxon>
        <taxon>Archelosauria</taxon>
        <taxon>Testudinata</taxon>
        <taxon>Testudines</taxon>
        <taxon>Cryptodira</taxon>
        <taxon>Durocryptodira</taxon>
        <taxon>Testudinoidea</taxon>
        <taxon>Geoemydidae</taxon>
        <taxon>Geoemydinae</taxon>
        <taxon>Mauremys</taxon>
    </lineage>
</organism>